<dbReference type="EMBL" id="JAAYEE010000113">
    <property type="protein sequence ID" value="NLW35199.1"/>
    <property type="molecule type" value="Genomic_DNA"/>
</dbReference>
<organism evidence="2 3">
    <name type="scientific">Syntrophorhabdus aromaticivorans</name>
    <dbReference type="NCBI Taxonomy" id="328301"/>
    <lineage>
        <taxon>Bacteria</taxon>
        <taxon>Pseudomonadati</taxon>
        <taxon>Thermodesulfobacteriota</taxon>
        <taxon>Syntrophorhabdia</taxon>
        <taxon>Syntrophorhabdales</taxon>
        <taxon>Syntrophorhabdaceae</taxon>
        <taxon>Syntrophorhabdus</taxon>
    </lineage>
</organism>
<reference evidence="2" key="2">
    <citation type="submission" date="2020-01" db="EMBL/GenBank/DDBJ databases">
        <authorList>
            <person name="Campanaro S."/>
        </authorList>
    </citation>
    <scope>NUCLEOTIDE SEQUENCE</scope>
    <source>
        <strain evidence="2">AS06rmzACSIP_7</strain>
    </source>
</reference>
<sequence length="244" mass="25965">MINRRTSQPIGVGRVVADITIVCLCLLLSGFGSAKISGRRDVGAGPVTTPQVVYVTDFDLEVESIRSGPGLLQSLRQGRGARVNIVPRPGNAQKDPEARARELVDLMATSLVKELVKLGLKAQRVTAGMGQPGEGLLVRGVFTQVEEGNHLRRAVIGFGAGETELQVVLAVDDLSHGAPKPFYELDTSAESRKLPGAVITMNPYVAAAKFVLSSRDLEKNVTRTASKIAADIAGRIRKQGGQSE</sequence>
<keyword evidence="1" id="KW-0472">Membrane</keyword>
<dbReference type="Proteomes" id="UP000777265">
    <property type="component" value="Unassembled WGS sequence"/>
</dbReference>
<reference evidence="2" key="1">
    <citation type="journal article" date="2020" name="Biotechnol. Biofuels">
        <title>New insights from the biogas microbiome by comprehensive genome-resolved metagenomics of nearly 1600 species originating from multiple anaerobic digesters.</title>
        <authorList>
            <person name="Campanaro S."/>
            <person name="Treu L."/>
            <person name="Rodriguez-R L.M."/>
            <person name="Kovalovszki A."/>
            <person name="Ziels R.M."/>
            <person name="Maus I."/>
            <person name="Zhu X."/>
            <person name="Kougias P.G."/>
            <person name="Basile A."/>
            <person name="Luo G."/>
            <person name="Schluter A."/>
            <person name="Konstantinidis K.T."/>
            <person name="Angelidaki I."/>
        </authorList>
    </citation>
    <scope>NUCLEOTIDE SEQUENCE</scope>
    <source>
        <strain evidence="2">AS06rmzACSIP_7</strain>
    </source>
</reference>
<dbReference type="Pfam" id="PF14366">
    <property type="entry name" value="DUF4410"/>
    <property type="match status" value="1"/>
</dbReference>
<gene>
    <name evidence="2" type="ORF">GXY80_06920</name>
</gene>
<dbReference type="AlphaFoldDB" id="A0A971M4Q3"/>
<evidence type="ECO:0000256" key="1">
    <source>
        <dbReference type="SAM" id="Phobius"/>
    </source>
</evidence>
<name>A0A971M4Q3_9BACT</name>
<proteinExistence type="predicted"/>
<keyword evidence="1" id="KW-1133">Transmembrane helix</keyword>
<evidence type="ECO:0000313" key="3">
    <source>
        <dbReference type="Proteomes" id="UP000777265"/>
    </source>
</evidence>
<protein>
    <submittedName>
        <fullName evidence="2">DUF4410 domain-containing protein</fullName>
    </submittedName>
</protein>
<comment type="caution">
    <text evidence="2">The sequence shown here is derived from an EMBL/GenBank/DDBJ whole genome shotgun (WGS) entry which is preliminary data.</text>
</comment>
<feature type="transmembrane region" description="Helical" evidence="1">
    <location>
        <begin position="12"/>
        <end position="31"/>
    </location>
</feature>
<keyword evidence="1" id="KW-0812">Transmembrane</keyword>
<evidence type="ECO:0000313" key="2">
    <source>
        <dbReference type="EMBL" id="NLW35199.1"/>
    </source>
</evidence>
<accession>A0A971M4Q3</accession>
<dbReference type="InterPro" id="IPR025522">
    <property type="entry name" value="DUF4410"/>
</dbReference>